<feature type="region of interest" description="Disordered" evidence="1">
    <location>
        <begin position="29"/>
        <end position="66"/>
    </location>
</feature>
<dbReference type="EMBL" id="CAADEX010000053">
    <property type="protein sequence ID" value="VFJ55574.1"/>
    <property type="molecule type" value="Genomic_DNA"/>
</dbReference>
<evidence type="ECO:0000313" key="2">
    <source>
        <dbReference type="EMBL" id="VFJ55574.1"/>
    </source>
</evidence>
<sequence>MVICTSFAYEMLRKRYQNLLIKHIKAWFQQQPSSDTPDPKTTNRISEDQPTGVQNSQEDNDYCVLP</sequence>
<name>A0A450SZL9_9GAMM</name>
<gene>
    <name evidence="2" type="ORF">BECKDK2373B_GA0170837_105311</name>
    <name evidence="3" type="ORF">BECKDK2373C_GA0170839_107310</name>
</gene>
<evidence type="ECO:0000313" key="3">
    <source>
        <dbReference type="EMBL" id="VFJ59704.1"/>
    </source>
</evidence>
<dbReference type="EMBL" id="CAADEY010000073">
    <property type="protein sequence ID" value="VFJ59704.1"/>
    <property type="molecule type" value="Genomic_DNA"/>
</dbReference>
<protein>
    <submittedName>
        <fullName evidence="3">Uncharacterized protein</fullName>
    </submittedName>
</protein>
<proteinExistence type="predicted"/>
<reference evidence="3" key="1">
    <citation type="submission" date="2019-02" db="EMBL/GenBank/DDBJ databases">
        <authorList>
            <person name="Gruber-Vodicka R. H."/>
            <person name="Seah K. B. B."/>
        </authorList>
    </citation>
    <scope>NUCLEOTIDE SEQUENCE</scope>
    <source>
        <strain evidence="3">BECK_DK161</strain>
        <strain evidence="2">BECK_DK47</strain>
    </source>
</reference>
<dbReference type="AlphaFoldDB" id="A0A450SZL9"/>
<accession>A0A450SZL9</accession>
<organism evidence="3">
    <name type="scientific">Candidatus Kentrum sp. DK</name>
    <dbReference type="NCBI Taxonomy" id="2126562"/>
    <lineage>
        <taxon>Bacteria</taxon>
        <taxon>Pseudomonadati</taxon>
        <taxon>Pseudomonadota</taxon>
        <taxon>Gammaproteobacteria</taxon>
        <taxon>Candidatus Kentrum</taxon>
    </lineage>
</organism>
<evidence type="ECO:0000256" key="1">
    <source>
        <dbReference type="SAM" id="MobiDB-lite"/>
    </source>
</evidence>
<feature type="compositionally biased region" description="Polar residues" evidence="1">
    <location>
        <begin position="29"/>
        <end position="57"/>
    </location>
</feature>